<keyword evidence="1" id="KW-0472">Membrane</keyword>
<accession>A0ABR6DL05</accession>
<keyword evidence="1" id="KW-0812">Transmembrane</keyword>
<evidence type="ECO:0000313" key="3">
    <source>
        <dbReference type="Proteomes" id="UP000555003"/>
    </source>
</evidence>
<name>A0ABR6DL05_9FLAO</name>
<sequence>MKTKKVILYIILAVLFIYLIFVIKNAIQIYDASTLTPKEFLEKYKD</sequence>
<keyword evidence="3" id="KW-1185">Reference proteome</keyword>
<keyword evidence="1" id="KW-1133">Transmembrane helix</keyword>
<evidence type="ECO:0000256" key="1">
    <source>
        <dbReference type="SAM" id="Phobius"/>
    </source>
</evidence>
<protein>
    <submittedName>
        <fullName evidence="2">Uncharacterized protein</fullName>
    </submittedName>
</protein>
<organism evidence="2 3">
    <name type="scientific">Flavobacterium gossypii</name>
    <dbReference type="NCBI Taxonomy" id="1646119"/>
    <lineage>
        <taxon>Bacteria</taxon>
        <taxon>Pseudomonadati</taxon>
        <taxon>Bacteroidota</taxon>
        <taxon>Flavobacteriia</taxon>
        <taxon>Flavobacteriales</taxon>
        <taxon>Flavobacteriaceae</taxon>
        <taxon>Flavobacterium</taxon>
    </lineage>
</organism>
<reference evidence="2 3" key="1">
    <citation type="submission" date="2020-08" db="EMBL/GenBank/DDBJ databases">
        <title>Genomic Encyclopedia of Type Strains, Phase IV (KMG-IV): sequencing the most valuable type-strain genomes for metagenomic binning, comparative biology and taxonomic classification.</title>
        <authorList>
            <person name="Goeker M."/>
        </authorList>
    </citation>
    <scope>NUCLEOTIDE SEQUENCE [LARGE SCALE GENOMIC DNA]</scope>
    <source>
        <strain evidence="2 3">DSM 100397</strain>
    </source>
</reference>
<gene>
    <name evidence="2" type="ORF">GGR22_000487</name>
</gene>
<comment type="caution">
    <text evidence="2">The sequence shown here is derived from an EMBL/GenBank/DDBJ whole genome shotgun (WGS) entry which is preliminary data.</text>
</comment>
<dbReference type="Proteomes" id="UP000555003">
    <property type="component" value="Unassembled WGS sequence"/>
</dbReference>
<feature type="transmembrane region" description="Helical" evidence="1">
    <location>
        <begin position="6"/>
        <end position="23"/>
    </location>
</feature>
<evidence type="ECO:0000313" key="2">
    <source>
        <dbReference type="EMBL" id="MBA9072361.1"/>
    </source>
</evidence>
<proteinExistence type="predicted"/>
<dbReference type="EMBL" id="JACJIS010000001">
    <property type="protein sequence ID" value="MBA9072361.1"/>
    <property type="molecule type" value="Genomic_DNA"/>
</dbReference>